<sequence length="211" mass="21224">MSDLAFSPVAYPVFRDPGTVQLESDANARGYAAGYAAGLRAAAAETAALRASLQAERDAAVSHAAARTQLAVSVLSAAAASLDARQIALRTETQETLVATALTLAEAILGYEVRENPGSSVVAALTRALTVVDPADVVAVRLNPTDLSVLDADTSDQLGVTLVADASLQRGDAVADLRDGFIDAALGTALDRARTALLGAGAPASAPGGVA</sequence>
<evidence type="ECO:0000256" key="5">
    <source>
        <dbReference type="ARBA" id="ARBA00022927"/>
    </source>
</evidence>
<dbReference type="PANTHER" id="PTHR34982:SF1">
    <property type="entry name" value="FLAGELLAR ASSEMBLY PROTEIN FLIH"/>
    <property type="match status" value="1"/>
</dbReference>
<keyword evidence="9" id="KW-1185">Reference proteome</keyword>
<evidence type="ECO:0000313" key="9">
    <source>
        <dbReference type="Proteomes" id="UP001501295"/>
    </source>
</evidence>
<feature type="domain" description="Flagellar assembly protein FliH/Type III secretion system HrpE" evidence="7">
    <location>
        <begin position="73"/>
        <end position="191"/>
    </location>
</feature>
<dbReference type="Pfam" id="PF02108">
    <property type="entry name" value="FliH"/>
    <property type="match status" value="1"/>
</dbReference>
<evidence type="ECO:0000256" key="6">
    <source>
        <dbReference type="ARBA" id="ARBA00023225"/>
    </source>
</evidence>
<dbReference type="RefSeq" id="WP_345375566.1">
    <property type="nucleotide sequence ID" value="NZ_BAABLM010000003.1"/>
</dbReference>
<evidence type="ECO:0000259" key="7">
    <source>
        <dbReference type="Pfam" id="PF02108"/>
    </source>
</evidence>
<evidence type="ECO:0000256" key="4">
    <source>
        <dbReference type="ARBA" id="ARBA00022795"/>
    </source>
</evidence>
<gene>
    <name evidence="8" type="ORF">GCM10025780_18620</name>
</gene>
<keyword evidence="4" id="KW-1005">Bacterial flagellum biogenesis</keyword>
<evidence type="ECO:0000313" key="8">
    <source>
        <dbReference type="EMBL" id="GAA4674418.1"/>
    </source>
</evidence>
<keyword evidence="3" id="KW-0813">Transport</keyword>
<evidence type="ECO:0000256" key="3">
    <source>
        <dbReference type="ARBA" id="ARBA00022448"/>
    </source>
</evidence>
<dbReference type="Proteomes" id="UP001501295">
    <property type="component" value="Unassembled WGS sequence"/>
</dbReference>
<dbReference type="EMBL" id="BAABLM010000003">
    <property type="protein sequence ID" value="GAA4674418.1"/>
    <property type="molecule type" value="Genomic_DNA"/>
</dbReference>
<keyword evidence="6" id="KW-1006">Bacterial flagellum protein export</keyword>
<comment type="caution">
    <text evidence="8">The sequence shown here is derived from an EMBL/GenBank/DDBJ whole genome shotgun (WGS) entry which is preliminary data.</text>
</comment>
<comment type="similarity">
    <text evidence="2">Belongs to the FliH family.</text>
</comment>
<organism evidence="8 9">
    <name type="scientific">Frondihabitans cladoniiphilus</name>
    <dbReference type="NCBI Taxonomy" id="715785"/>
    <lineage>
        <taxon>Bacteria</taxon>
        <taxon>Bacillati</taxon>
        <taxon>Actinomycetota</taxon>
        <taxon>Actinomycetes</taxon>
        <taxon>Micrococcales</taxon>
        <taxon>Microbacteriaceae</taxon>
        <taxon>Frondihabitans</taxon>
    </lineage>
</organism>
<name>A0ABP8VW80_9MICO</name>
<keyword evidence="5" id="KW-0653">Protein transport</keyword>
<dbReference type="PANTHER" id="PTHR34982">
    <property type="entry name" value="YOP PROTEINS TRANSLOCATION PROTEIN L"/>
    <property type="match status" value="1"/>
</dbReference>
<proteinExistence type="inferred from homology"/>
<comment type="function">
    <text evidence="1">Needed for flagellar regrowth and assembly.</text>
</comment>
<dbReference type="InterPro" id="IPR018035">
    <property type="entry name" value="Flagellar_FliH/T3SS_HrpE"/>
</dbReference>
<accession>A0ABP8VW80</accession>
<protein>
    <recommendedName>
        <fullName evidence="7">Flagellar assembly protein FliH/Type III secretion system HrpE domain-containing protein</fullName>
    </recommendedName>
</protein>
<evidence type="ECO:0000256" key="1">
    <source>
        <dbReference type="ARBA" id="ARBA00003041"/>
    </source>
</evidence>
<reference evidence="9" key="1">
    <citation type="journal article" date="2019" name="Int. J. Syst. Evol. Microbiol.">
        <title>The Global Catalogue of Microorganisms (GCM) 10K type strain sequencing project: providing services to taxonomists for standard genome sequencing and annotation.</title>
        <authorList>
            <consortium name="The Broad Institute Genomics Platform"/>
            <consortium name="The Broad Institute Genome Sequencing Center for Infectious Disease"/>
            <person name="Wu L."/>
            <person name="Ma J."/>
        </authorList>
    </citation>
    <scope>NUCLEOTIDE SEQUENCE [LARGE SCALE GENOMIC DNA]</scope>
    <source>
        <strain evidence="9">JCM 18956</strain>
    </source>
</reference>
<dbReference type="InterPro" id="IPR051472">
    <property type="entry name" value="T3SS_Stator/FliH"/>
</dbReference>
<evidence type="ECO:0000256" key="2">
    <source>
        <dbReference type="ARBA" id="ARBA00006602"/>
    </source>
</evidence>